<name>A0A8K0TPE9_9PEZI</name>
<comment type="caution">
    <text evidence="3">The sequence shown here is derived from an EMBL/GenBank/DDBJ whole genome shotgun (WGS) entry which is preliminary data.</text>
</comment>
<keyword evidence="4" id="KW-1185">Reference proteome</keyword>
<gene>
    <name evidence="3" type="ORF">B0T11DRAFT_316990</name>
</gene>
<keyword evidence="2" id="KW-1133">Transmembrane helix</keyword>
<dbReference type="EMBL" id="JAGPXD010000002">
    <property type="protein sequence ID" value="KAH7368965.1"/>
    <property type="molecule type" value="Genomic_DNA"/>
</dbReference>
<dbReference type="PANTHER" id="PTHR28229:SF1">
    <property type="entry name" value="TRANSLOCATION PROTEIN SEC66"/>
    <property type="match status" value="1"/>
</dbReference>
<dbReference type="OrthoDB" id="73168at2759"/>
<dbReference type="PANTHER" id="PTHR28229">
    <property type="entry name" value="TRANSLOCATION PROTEIN SEC66"/>
    <property type="match status" value="1"/>
</dbReference>
<evidence type="ECO:0000313" key="3">
    <source>
        <dbReference type="EMBL" id="KAH7368965.1"/>
    </source>
</evidence>
<feature type="region of interest" description="Disordered" evidence="1">
    <location>
        <begin position="195"/>
        <end position="222"/>
    </location>
</feature>
<keyword evidence="2" id="KW-0812">Transmembrane</keyword>
<dbReference type="GO" id="GO:0031207">
    <property type="term" value="C:Sec62/Sec63 complex"/>
    <property type="evidence" value="ECO:0007669"/>
    <property type="project" value="InterPro"/>
</dbReference>
<evidence type="ECO:0000256" key="1">
    <source>
        <dbReference type="SAM" id="MobiDB-lite"/>
    </source>
</evidence>
<dbReference type="Pfam" id="PF09802">
    <property type="entry name" value="Sec66"/>
    <property type="match status" value="1"/>
</dbReference>
<evidence type="ECO:0000256" key="2">
    <source>
        <dbReference type="SAM" id="Phobius"/>
    </source>
</evidence>
<accession>A0A8K0TPE9</accession>
<dbReference type="AlphaFoldDB" id="A0A8K0TPE9"/>
<dbReference type="GO" id="GO:0031204">
    <property type="term" value="P:post-translational protein targeting to membrane, translocation"/>
    <property type="evidence" value="ECO:0007669"/>
    <property type="project" value="InterPro"/>
</dbReference>
<sequence length="222" mass="25123">MVSFGIPEVDWKSLILPLAYILVLGGSLYTFSNVYRKRKAAQSANLAPWFGPHLQRNVYLSLLHMEPEEGSEKAPKIPESVIRAALLRRAVEDIHRLVQIRTAKQACSSLLQKGSVGDDLWQRFQRAEKEMEEELRDVVMEANALAPNWGQIIFQSANEIAANSVVRKRLDDIQETTDAEKAWWEKRRATIRTEFEKELDEGEKTSTNPSSVDGDTVVVSKA</sequence>
<keyword evidence="2" id="KW-0472">Membrane</keyword>
<reference evidence="3" key="1">
    <citation type="journal article" date="2021" name="Nat. Commun.">
        <title>Genetic determinants of endophytism in the Arabidopsis root mycobiome.</title>
        <authorList>
            <person name="Mesny F."/>
            <person name="Miyauchi S."/>
            <person name="Thiergart T."/>
            <person name="Pickel B."/>
            <person name="Atanasova L."/>
            <person name="Karlsson M."/>
            <person name="Huettel B."/>
            <person name="Barry K.W."/>
            <person name="Haridas S."/>
            <person name="Chen C."/>
            <person name="Bauer D."/>
            <person name="Andreopoulos W."/>
            <person name="Pangilinan J."/>
            <person name="LaButti K."/>
            <person name="Riley R."/>
            <person name="Lipzen A."/>
            <person name="Clum A."/>
            <person name="Drula E."/>
            <person name="Henrissat B."/>
            <person name="Kohler A."/>
            <person name="Grigoriev I.V."/>
            <person name="Martin F.M."/>
            <person name="Hacquard S."/>
        </authorList>
    </citation>
    <scope>NUCLEOTIDE SEQUENCE</scope>
    <source>
        <strain evidence="3">MPI-CAGE-AT-0016</strain>
    </source>
</reference>
<dbReference type="InterPro" id="IPR018624">
    <property type="entry name" value="Sec66"/>
</dbReference>
<organism evidence="3 4">
    <name type="scientific">Plectosphaerella cucumerina</name>
    <dbReference type="NCBI Taxonomy" id="40658"/>
    <lineage>
        <taxon>Eukaryota</taxon>
        <taxon>Fungi</taxon>
        <taxon>Dikarya</taxon>
        <taxon>Ascomycota</taxon>
        <taxon>Pezizomycotina</taxon>
        <taxon>Sordariomycetes</taxon>
        <taxon>Hypocreomycetidae</taxon>
        <taxon>Glomerellales</taxon>
        <taxon>Plectosphaerellaceae</taxon>
        <taxon>Plectosphaerella</taxon>
    </lineage>
</organism>
<proteinExistence type="predicted"/>
<evidence type="ECO:0000313" key="4">
    <source>
        <dbReference type="Proteomes" id="UP000813385"/>
    </source>
</evidence>
<dbReference type="Proteomes" id="UP000813385">
    <property type="component" value="Unassembled WGS sequence"/>
</dbReference>
<protein>
    <submittedName>
        <fullName evidence="3">Translocation protein sec66</fullName>
    </submittedName>
</protein>
<feature type="transmembrane region" description="Helical" evidence="2">
    <location>
        <begin position="14"/>
        <end position="31"/>
    </location>
</feature>